<dbReference type="EMBL" id="AP025314">
    <property type="protein sequence ID" value="BDD09764.1"/>
    <property type="molecule type" value="Genomic_DNA"/>
</dbReference>
<reference evidence="1 2" key="1">
    <citation type="submission" date="2021-12" db="EMBL/GenBank/DDBJ databases">
        <title>Genome sequencing of bacteria with rrn-lacking chromosome and rrn-plasmid.</title>
        <authorList>
            <person name="Anda M."/>
            <person name="Iwasaki W."/>
        </authorList>
    </citation>
    <scope>NUCLEOTIDE SEQUENCE [LARGE SCALE GENOMIC DNA]</scope>
    <source>
        <strain evidence="1 2">DSM 100852</strain>
    </source>
</reference>
<evidence type="ECO:0008006" key="3">
    <source>
        <dbReference type="Google" id="ProtNLM"/>
    </source>
</evidence>
<sequence length="435" mass="47635">MKYVKNIAGWLFVVWVLFFMSCKDPESGGPGIDYNTAPKISDKTDQEMKYPSGGEIDIDAEFSSTFGLLEVGVKAFGNWTTYNVSGPLYMLDQQVDIPITTPSAEYEYTLRMVTTKWDTLFLAGKFDVVRQIFGKINIPSDTSLYRPGNVVSFNATVTSETEINSAVLTYNEQAVVLNDISLAGENLYVIKGQVPLADNLPKNDYDLELRLTNLGGQEGTVTGVLKVEPIDVLYYVGNSTGTNGWDAQAAYGLTYNVAENTFKTSGLFKSTGDGFKLIGQRDFEPLQWGIGDMPWTLEDHGENLPPVAVDGYYQVDVNLVKLTYTMSLDMRVDEVDEMYVVGTATNAGDDPTKAIMLTKDAEGVFSGVVVMKDSGTFNFIGQNTAPGPRAWGKGIQPGQLRWGVGQFEGIEAPQDAGNYFITVDLLGATYSIAKQ</sequence>
<dbReference type="AlphaFoldDB" id="A0AAU9CCB8"/>
<evidence type="ECO:0000313" key="2">
    <source>
        <dbReference type="Proteomes" id="UP001348817"/>
    </source>
</evidence>
<accession>A0AAU9CCB8</accession>
<evidence type="ECO:0000313" key="1">
    <source>
        <dbReference type="EMBL" id="BDD09764.1"/>
    </source>
</evidence>
<protein>
    <recommendedName>
        <fullName evidence="3">SusE outer membrane protein domain-containing protein</fullName>
    </recommendedName>
</protein>
<organism evidence="1 2">
    <name type="scientific">Fulvitalea axinellae</name>
    <dbReference type="NCBI Taxonomy" id="1182444"/>
    <lineage>
        <taxon>Bacteria</taxon>
        <taxon>Pseudomonadati</taxon>
        <taxon>Bacteroidota</taxon>
        <taxon>Cytophagia</taxon>
        <taxon>Cytophagales</taxon>
        <taxon>Persicobacteraceae</taxon>
        <taxon>Fulvitalea</taxon>
    </lineage>
</organism>
<keyword evidence="2" id="KW-1185">Reference proteome</keyword>
<dbReference type="Proteomes" id="UP001348817">
    <property type="component" value="Chromosome"/>
</dbReference>
<dbReference type="PROSITE" id="PS51257">
    <property type="entry name" value="PROKAR_LIPOPROTEIN"/>
    <property type="match status" value="1"/>
</dbReference>
<gene>
    <name evidence="1" type="ORF">FUAX_21960</name>
</gene>
<dbReference type="Gene3D" id="2.60.40.3620">
    <property type="match status" value="2"/>
</dbReference>
<proteinExistence type="predicted"/>
<dbReference type="KEGG" id="fax:FUAX_21960"/>
<name>A0AAU9CCB8_9BACT</name>